<organism evidence="1 2">
    <name type="scientific">Panagrolaimus sp. PS1159</name>
    <dbReference type="NCBI Taxonomy" id="55785"/>
    <lineage>
        <taxon>Eukaryota</taxon>
        <taxon>Metazoa</taxon>
        <taxon>Ecdysozoa</taxon>
        <taxon>Nematoda</taxon>
        <taxon>Chromadorea</taxon>
        <taxon>Rhabditida</taxon>
        <taxon>Tylenchina</taxon>
        <taxon>Panagrolaimomorpha</taxon>
        <taxon>Panagrolaimoidea</taxon>
        <taxon>Panagrolaimidae</taxon>
        <taxon>Panagrolaimus</taxon>
    </lineage>
</organism>
<dbReference type="Proteomes" id="UP000887580">
    <property type="component" value="Unplaced"/>
</dbReference>
<reference evidence="2" key="1">
    <citation type="submission" date="2022-11" db="UniProtKB">
        <authorList>
            <consortium name="WormBaseParasite"/>
        </authorList>
    </citation>
    <scope>IDENTIFICATION</scope>
</reference>
<sequence>MASSLQLCLIFSLFLVLKADTSFPDEKERIPIKSTRLKNVKCPELKFGWAQQLKYVDKVLYKEVNQSIVQNDMNDFFNKNNTYCVGSVDNECSPNEENKNDETQLNQPQIGSEILTKENGPDKCAKNHRNFFYRQIFVCERFPLKKESEIEPNEAQLEFLKNYMMYTVLRYCNNLNMADEKRYLQNFIDFLFIVRNVARISVCDTVDIEKEKKEDCFENQNYDNIVHMCHSADPKDMSESFFTYFYDKIDANNTAEKVLKDFEKLPYNMDRIELEDERHIIHKLANIVKQVPEIKTQMKVLEAINIPLSRELMISNLLLNSYGKGLRNAKKRLNAYCKDASPKMTKNLKQFEPECMPENLWQRTPYTLGITDFDDLIIYENIRTIFRIILLVISLLVNSYTFFVVKASALDMPYISSKLIQLLLIANFLFIVTDFLVILDSFFPFAPQDEYMDFIAMTNFDGDLFENVTYYVNMETVRNTLYYRYDGKEGIETEASFASTWANINIILQTFLLNISRTYSAIILLSIVCYVLYELRNSFGGRLSKKTTLCFKMTLVFCFVVVTAGYVIAGILQYFVIDYINQAIKAENRTVICEQVTIKSYQIRIHTYMMTAFYILSTLATFIVFAYHKLQEIVAPVDTKELKIEMRSTLISLGIATAVYIFSNFFTTYTELALTLGTSDVDNITIATITYYYQWLYLASFADPIIHPFILIYRIKAMRLIHQHWKKQITLFSFSDYFVNFVIYVHQYPQRRRMKKDYKRFKDSSKTFFPSPLSETMRHRHTRIHSFQLDHDVNSMLDILEKQKNPSYML</sequence>
<evidence type="ECO:0000313" key="2">
    <source>
        <dbReference type="WBParaSite" id="PS1159_v2.g6677.t1"/>
    </source>
</evidence>
<accession>A0AC35GN28</accession>
<dbReference type="WBParaSite" id="PS1159_v2.g6677.t1">
    <property type="protein sequence ID" value="PS1159_v2.g6677.t1"/>
    <property type="gene ID" value="PS1159_v2.g6677"/>
</dbReference>
<proteinExistence type="predicted"/>
<name>A0AC35GN28_9BILA</name>
<protein>
    <submittedName>
        <fullName evidence="2">G-protein coupled receptors family 1 profile domain-containing protein</fullName>
    </submittedName>
</protein>
<evidence type="ECO:0000313" key="1">
    <source>
        <dbReference type="Proteomes" id="UP000887580"/>
    </source>
</evidence>